<evidence type="ECO:0000259" key="10">
    <source>
        <dbReference type="Pfam" id="PF26138"/>
    </source>
</evidence>
<keyword evidence="5" id="KW-0479">Metal-binding</keyword>
<protein>
    <recommendedName>
        <fullName evidence="13">DDE Tnp4 domain-containing protein</fullName>
    </recommendedName>
</protein>
<evidence type="ECO:0008006" key="13">
    <source>
        <dbReference type="Google" id="ProtNLM"/>
    </source>
</evidence>
<evidence type="ECO:0000313" key="11">
    <source>
        <dbReference type="EMBL" id="KAL0009002.1"/>
    </source>
</evidence>
<evidence type="ECO:0000256" key="7">
    <source>
        <dbReference type="ARBA" id="ARBA00023242"/>
    </source>
</evidence>
<organism evidence="11 12">
    <name type="scientific">Lithocarpus litseifolius</name>
    <dbReference type="NCBI Taxonomy" id="425828"/>
    <lineage>
        <taxon>Eukaryota</taxon>
        <taxon>Viridiplantae</taxon>
        <taxon>Streptophyta</taxon>
        <taxon>Embryophyta</taxon>
        <taxon>Tracheophyta</taxon>
        <taxon>Spermatophyta</taxon>
        <taxon>Magnoliopsida</taxon>
        <taxon>eudicotyledons</taxon>
        <taxon>Gunneridae</taxon>
        <taxon>Pentapetalae</taxon>
        <taxon>rosids</taxon>
        <taxon>fabids</taxon>
        <taxon>Fagales</taxon>
        <taxon>Fagaceae</taxon>
        <taxon>Lithocarpus</taxon>
    </lineage>
</organism>
<feature type="compositionally biased region" description="Low complexity" evidence="8">
    <location>
        <begin position="382"/>
        <end position="394"/>
    </location>
</feature>
<dbReference type="Proteomes" id="UP001459277">
    <property type="component" value="Unassembled WGS sequence"/>
</dbReference>
<proteinExistence type="inferred from homology"/>
<accession>A0AAW2DGN0</accession>
<dbReference type="EMBL" id="JAZDWU010000003">
    <property type="protein sequence ID" value="KAL0009002.1"/>
    <property type="molecule type" value="Genomic_DNA"/>
</dbReference>
<evidence type="ECO:0000256" key="6">
    <source>
        <dbReference type="ARBA" id="ARBA00022801"/>
    </source>
</evidence>
<comment type="cofactor">
    <cofactor evidence="1">
        <name>a divalent metal cation</name>
        <dbReference type="ChEBI" id="CHEBI:60240"/>
    </cofactor>
</comment>
<evidence type="ECO:0000256" key="3">
    <source>
        <dbReference type="ARBA" id="ARBA00006958"/>
    </source>
</evidence>
<evidence type="ECO:0000256" key="8">
    <source>
        <dbReference type="SAM" id="MobiDB-lite"/>
    </source>
</evidence>
<comment type="caution">
    <text evidence="11">The sequence shown here is derived from an EMBL/GenBank/DDBJ whole genome shotgun (WGS) entry which is preliminary data.</text>
</comment>
<gene>
    <name evidence="11" type="ORF">SO802_010504</name>
</gene>
<dbReference type="InterPro" id="IPR027806">
    <property type="entry name" value="HARBI1_dom"/>
</dbReference>
<evidence type="ECO:0000259" key="9">
    <source>
        <dbReference type="Pfam" id="PF13359"/>
    </source>
</evidence>
<evidence type="ECO:0000256" key="4">
    <source>
        <dbReference type="ARBA" id="ARBA00022722"/>
    </source>
</evidence>
<name>A0AAW2DGN0_9ROSI</name>
<evidence type="ECO:0000256" key="5">
    <source>
        <dbReference type="ARBA" id="ARBA00022723"/>
    </source>
</evidence>
<dbReference type="GO" id="GO:0004518">
    <property type="term" value="F:nuclease activity"/>
    <property type="evidence" value="ECO:0007669"/>
    <property type="project" value="UniProtKB-KW"/>
</dbReference>
<feature type="region of interest" description="Disordered" evidence="8">
    <location>
        <begin position="377"/>
        <end position="402"/>
    </location>
</feature>
<dbReference type="GO" id="GO:0046872">
    <property type="term" value="F:metal ion binding"/>
    <property type="evidence" value="ECO:0007669"/>
    <property type="project" value="UniProtKB-KW"/>
</dbReference>
<dbReference type="Pfam" id="PF26138">
    <property type="entry name" value="DUF8040"/>
    <property type="match status" value="1"/>
</dbReference>
<dbReference type="AlphaFoldDB" id="A0AAW2DGN0"/>
<sequence>MSDDNDWQAFLQFDFNHAYFNPNAGMNSGEDTDNDMSGSDDDSEAEFDLVNPIVGEMFAFMQRHYDKQPMRTSILSGSGYMDEVNDGNPAQCHEMFHMTLPLFLHLMDDLKQHGYLREGKGDVNVQQAVAMFLYIIGHNTSMRCVADRFPHSTETVCRQFRKVLQAVHSYGKHLIKPDPTTVGLPVHLQVNKYYPWFECPASFKPNDGVQEPKEHYNHKCHVSCDHDMRFTYVHSGWEGSANDSRVLEEVIGDPKHGFPWPPTGSYYLVDSGYPIGTSFLPPHKSTRYHAQEFRAINRRPASKKELYNYRHSSLRMVIEQSFGVLKAHFPILNLMPNFKPLRQRYVIVACCALHNFIRINNRNDTMFNSWQNVDMERKTTEGRSSTSSSAPESSTTRRHLVEMSDEAKRVMSQFRDQMTDTMWADYMARGH</sequence>
<dbReference type="GO" id="GO:0016787">
    <property type="term" value="F:hydrolase activity"/>
    <property type="evidence" value="ECO:0007669"/>
    <property type="project" value="UniProtKB-KW"/>
</dbReference>
<keyword evidence="7" id="KW-0539">Nucleus</keyword>
<feature type="region of interest" description="Disordered" evidence="8">
    <location>
        <begin position="24"/>
        <end position="43"/>
    </location>
</feature>
<comment type="similarity">
    <text evidence="3">Belongs to the HARBI1 family.</text>
</comment>
<evidence type="ECO:0000256" key="2">
    <source>
        <dbReference type="ARBA" id="ARBA00004123"/>
    </source>
</evidence>
<dbReference type="InterPro" id="IPR045249">
    <property type="entry name" value="HARBI1-like"/>
</dbReference>
<dbReference type="GO" id="GO:0005634">
    <property type="term" value="C:nucleus"/>
    <property type="evidence" value="ECO:0007669"/>
    <property type="project" value="UniProtKB-SubCell"/>
</dbReference>
<comment type="subcellular location">
    <subcellularLocation>
        <location evidence="2">Nucleus</location>
    </subcellularLocation>
</comment>
<feature type="domain" description="DUF8040" evidence="10">
    <location>
        <begin position="72"/>
        <end position="168"/>
    </location>
</feature>
<feature type="domain" description="DDE Tnp4" evidence="9">
    <location>
        <begin position="212"/>
        <end position="355"/>
    </location>
</feature>
<dbReference type="PANTHER" id="PTHR22930">
    <property type="match status" value="1"/>
</dbReference>
<dbReference type="Pfam" id="PF13359">
    <property type="entry name" value="DDE_Tnp_4"/>
    <property type="match status" value="1"/>
</dbReference>
<evidence type="ECO:0000256" key="1">
    <source>
        <dbReference type="ARBA" id="ARBA00001968"/>
    </source>
</evidence>
<dbReference type="InterPro" id="IPR058353">
    <property type="entry name" value="DUF8040"/>
</dbReference>
<keyword evidence="6" id="KW-0378">Hydrolase</keyword>
<reference evidence="11 12" key="1">
    <citation type="submission" date="2024-01" db="EMBL/GenBank/DDBJ databases">
        <title>A telomere-to-telomere, gap-free genome of sweet tea (Lithocarpus litseifolius).</title>
        <authorList>
            <person name="Zhou J."/>
        </authorList>
    </citation>
    <scope>NUCLEOTIDE SEQUENCE [LARGE SCALE GENOMIC DNA]</scope>
    <source>
        <strain evidence="11">Zhou-2022a</strain>
        <tissue evidence="11">Leaf</tissue>
    </source>
</reference>
<evidence type="ECO:0000313" key="12">
    <source>
        <dbReference type="Proteomes" id="UP001459277"/>
    </source>
</evidence>
<feature type="compositionally biased region" description="Acidic residues" evidence="8">
    <location>
        <begin position="30"/>
        <end position="43"/>
    </location>
</feature>
<keyword evidence="4" id="KW-0540">Nuclease</keyword>
<keyword evidence="12" id="KW-1185">Reference proteome</keyword>
<dbReference type="PANTHER" id="PTHR22930:SF228">
    <property type="entry name" value="PROTEIN ALP1-LIKE"/>
    <property type="match status" value="1"/>
</dbReference>